<dbReference type="AlphaFoldDB" id="A0A1F5NMQ6"/>
<protein>
    <recommendedName>
        <fullName evidence="4">DoxX family protein</fullName>
    </recommendedName>
</protein>
<name>A0A1F5NMQ6_9BACT</name>
<evidence type="ECO:0000313" key="3">
    <source>
        <dbReference type="Proteomes" id="UP000176864"/>
    </source>
</evidence>
<evidence type="ECO:0000313" key="2">
    <source>
        <dbReference type="EMBL" id="OGE78965.1"/>
    </source>
</evidence>
<dbReference type="STRING" id="1817824.A2751_00665"/>
<keyword evidence="1" id="KW-0472">Membrane</keyword>
<feature type="transmembrane region" description="Helical" evidence="1">
    <location>
        <begin position="76"/>
        <end position="94"/>
    </location>
</feature>
<keyword evidence="1" id="KW-1133">Transmembrane helix</keyword>
<feature type="transmembrane region" description="Helical" evidence="1">
    <location>
        <begin position="100"/>
        <end position="117"/>
    </location>
</feature>
<keyword evidence="1" id="KW-0812">Transmembrane</keyword>
<gene>
    <name evidence="2" type="ORF">A2751_00665</name>
</gene>
<feature type="transmembrane region" description="Helical" evidence="1">
    <location>
        <begin position="52"/>
        <end position="71"/>
    </location>
</feature>
<organism evidence="2 3">
    <name type="scientific">Candidatus Doudnabacteria bacterium RIFCSPHIGHO2_01_FULL_46_14</name>
    <dbReference type="NCBI Taxonomy" id="1817824"/>
    <lineage>
        <taxon>Bacteria</taxon>
        <taxon>Candidatus Doudnaibacteriota</taxon>
    </lineage>
</organism>
<evidence type="ECO:0008006" key="4">
    <source>
        <dbReference type="Google" id="ProtNLM"/>
    </source>
</evidence>
<reference evidence="2 3" key="1">
    <citation type="journal article" date="2016" name="Nat. Commun.">
        <title>Thousands of microbial genomes shed light on interconnected biogeochemical processes in an aquifer system.</title>
        <authorList>
            <person name="Anantharaman K."/>
            <person name="Brown C.T."/>
            <person name="Hug L.A."/>
            <person name="Sharon I."/>
            <person name="Castelle C.J."/>
            <person name="Probst A.J."/>
            <person name="Thomas B.C."/>
            <person name="Singh A."/>
            <person name="Wilkins M.J."/>
            <person name="Karaoz U."/>
            <person name="Brodie E.L."/>
            <person name="Williams K.H."/>
            <person name="Hubbard S.S."/>
            <person name="Banfield J.F."/>
        </authorList>
    </citation>
    <scope>NUCLEOTIDE SEQUENCE [LARGE SCALE GENOMIC DNA]</scope>
</reference>
<proteinExistence type="predicted"/>
<evidence type="ECO:0000256" key="1">
    <source>
        <dbReference type="SAM" id="Phobius"/>
    </source>
</evidence>
<dbReference type="Proteomes" id="UP000176864">
    <property type="component" value="Unassembled WGS sequence"/>
</dbReference>
<feature type="transmembrane region" description="Helical" evidence="1">
    <location>
        <begin position="12"/>
        <end position="32"/>
    </location>
</feature>
<dbReference type="EMBL" id="MFEK01000010">
    <property type="protein sequence ID" value="OGE78965.1"/>
    <property type="molecule type" value="Genomic_DNA"/>
</dbReference>
<sequence length="119" mass="13304">MLTGDLSRQRLVSFFLRIGLAVVFIYAAIASFMDPDTWASFIPSFMDRMIPLKALLMIFSVYELVLAALLLWDRYVFTTAILSALTMLGIVIMNAPGMDVVFRDVAIMFMALALAALKK</sequence>
<comment type="caution">
    <text evidence="2">The sequence shown here is derived from an EMBL/GenBank/DDBJ whole genome shotgun (WGS) entry which is preliminary data.</text>
</comment>
<accession>A0A1F5NMQ6</accession>